<evidence type="ECO:0000256" key="8">
    <source>
        <dbReference type="ARBA" id="ARBA00023012"/>
    </source>
</evidence>
<dbReference type="InterPro" id="IPR007890">
    <property type="entry name" value="CHASE2"/>
</dbReference>
<keyword evidence="9" id="KW-0472">Membrane</keyword>
<dbReference type="Pfam" id="PF02518">
    <property type="entry name" value="HATPase_c"/>
    <property type="match status" value="1"/>
</dbReference>
<dbReference type="EMBL" id="JBGBDC010000001">
    <property type="protein sequence ID" value="MEY2250019.1"/>
    <property type="molecule type" value="Genomic_DNA"/>
</dbReference>
<comment type="caution">
    <text evidence="11">The sequence shown here is derived from an EMBL/GenBank/DDBJ whole genome shotgun (WGS) entry which is preliminary data.</text>
</comment>
<proteinExistence type="predicted"/>
<evidence type="ECO:0000256" key="3">
    <source>
        <dbReference type="ARBA" id="ARBA00022553"/>
    </source>
</evidence>
<keyword evidence="12" id="KW-1185">Reference proteome</keyword>
<dbReference type="InterPro" id="IPR003594">
    <property type="entry name" value="HATPase_dom"/>
</dbReference>
<dbReference type="InterPro" id="IPR005467">
    <property type="entry name" value="His_kinase_dom"/>
</dbReference>
<evidence type="ECO:0000256" key="4">
    <source>
        <dbReference type="ARBA" id="ARBA00022679"/>
    </source>
</evidence>
<feature type="transmembrane region" description="Helical" evidence="9">
    <location>
        <begin position="355"/>
        <end position="373"/>
    </location>
</feature>
<evidence type="ECO:0000256" key="5">
    <source>
        <dbReference type="ARBA" id="ARBA00022741"/>
    </source>
</evidence>
<protein>
    <recommendedName>
        <fullName evidence="2">histidine kinase</fullName>
        <ecNumber evidence="2">2.7.13.3</ecNumber>
    </recommendedName>
</protein>
<dbReference type="InterPro" id="IPR050351">
    <property type="entry name" value="BphY/WalK/GraS-like"/>
</dbReference>
<dbReference type="SUPFAM" id="SSF47384">
    <property type="entry name" value="Homodimeric domain of signal transducing histidine kinase"/>
    <property type="match status" value="1"/>
</dbReference>
<dbReference type="InterPro" id="IPR036097">
    <property type="entry name" value="HisK_dim/P_sf"/>
</dbReference>
<keyword evidence="3" id="KW-0597">Phosphoprotein</keyword>
<dbReference type="InterPro" id="IPR004358">
    <property type="entry name" value="Sig_transdc_His_kin-like_C"/>
</dbReference>
<dbReference type="InterPro" id="IPR036890">
    <property type="entry name" value="HATPase_C_sf"/>
</dbReference>
<dbReference type="PIRSF" id="PIRSF037347">
    <property type="entry name" value="STHK_CHASE2_PAS_prd"/>
    <property type="match status" value="1"/>
</dbReference>
<feature type="transmembrane region" description="Helical" evidence="9">
    <location>
        <begin position="15"/>
        <end position="34"/>
    </location>
</feature>
<dbReference type="PRINTS" id="PR00344">
    <property type="entry name" value="BCTRLSENSOR"/>
</dbReference>
<dbReference type="PANTHER" id="PTHR42878">
    <property type="entry name" value="TWO-COMPONENT HISTIDINE KINASE"/>
    <property type="match status" value="1"/>
</dbReference>
<evidence type="ECO:0000259" key="10">
    <source>
        <dbReference type="PROSITE" id="PS50109"/>
    </source>
</evidence>
<dbReference type="Proteomes" id="UP001562178">
    <property type="component" value="Unassembled WGS sequence"/>
</dbReference>
<sequence>MAAPSFSLSRTQLRWLEWLTLSALLLGLVAWASLREQPRVINTFVQDITGWLSAPVPRDDIVIVAIDDASLQSVGRWPWRRSVHAQLIDRIAAQHPKALGVDVLFSEPDLQHPEDDVQLAQAIAQAGHVVLPVDWRMANVDIGAELPLARLREAARQLGHVNVTVDDDGVIRRYSGAQGEDTGPWPHFSIAMLCASGQSHALCQGTRPPEPGEQWVQRSPEIFNFARGDRPYTMYSAEDVLTGRIPADSFRGKYVLLGATASGLGDYFASPARPASRHIAGVELIAHALDSQLSNQHVHAVSLRSNMAVNLAAIVLALLAIALLGPMAGLLAQMTVAAGLLALCLALRSWAGLQLAPGAALVGLLVIYPIWSWRRLSAAARFLQQEMHNLRAALDTTSAPQRNGLLMDDFLERRIKAVETATDTLRQMHGFVRDTLRQIPSPTFVVDPLGMVSLHNAAAVRYLQNLGVPSQGLIAIQSALQGMRTKDSGQVLSFASAEQLRALPPECEVLDREDHPWLLLAEAFRAPAPAGWLLMLVDLTELHKAQQQRDQALRFISHDFRSPQSSIITLLEMYKEFPGQMSEAELHRKINRLAHQSLEMAESFVQLASAQSQAMQPQLLNLDVLLQEAVDDCWAKASEKKIQARYLPGALEAAETDIVCVGDRSLLQRCFVNLLGNAIKYSPSGTVVEASIADDGEYWQVEVRDQGFGMTQEQLDKLFQPFQRFHQNSQPQISGIGLGLSFVQTVVLRHQGFVSVTSGVNEGSCFSLHIPKAPATYPGVQQPQS</sequence>
<feature type="transmembrane region" description="Helical" evidence="9">
    <location>
        <begin position="307"/>
        <end position="324"/>
    </location>
</feature>
<dbReference type="RefSeq" id="WP_369458987.1">
    <property type="nucleotide sequence ID" value="NZ_JBGBDC010000001.1"/>
</dbReference>
<dbReference type="PANTHER" id="PTHR42878:SF7">
    <property type="entry name" value="SENSOR HISTIDINE KINASE GLRK"/>
    <property type="match status" value="1"/>
</dbReference>
<evidence type="ECO:0000256" key="2">
    <source>
        <dbReference type="ARBA" id="ARBA00012438"/>
    </source>
</evidence>
<dbReference type="Gene3D" id="1.10.287.130">
    <property type="match status" value="1"/>
</dbReference>
<dbReference type="SMART" id="SM00387">
    <property type="entry name" value="HATPase_c"/>
    <property type="match status" value="1"/>
</dbReference>
<dbReference type="SMART" id="SM01080">
    <property type="entry name" value="CHASE2"/>
    <property type="match status" value="1"/>
</dbReference>
<evidence type="ECO:0000256" key="1">
    <source>
        <dbReference type="ARBA" id="ARBA00000085"/>
    </source>
</evidence>
<dbReference type="InterPro" id="IPR003661">
    <property type="entry name" value="HisK_dim/P_dom"/>
</dbReference>
<reference evidence="11 12" key="1">
    <citation type="journal article" date="2016" name="Int. J. Syst. Evol. Microbiol.">
        <title>Description of Comamonas sediminis sp. nov., isolated from lagoon sediments.</title>
        <authorList>
            <person name="Subhash Y."/>
            <person name="Bang J.J."/>
            <person name="You T.H."/>
            <person name="Lee S.S."/>
        </authorList>
    </citation>
    <scope>NUCLEOTIDE SEQUENCE [LARGE SCALE GENOMIC DNA]</scope>
    <source>
        <strain evidence="11 12">JCM 31169</strain>
    </source>
</reference>
<name>A0ABV4AXT5_9BURK</name>
<evidence type="ECO:0000256" key="9">
    <source>
        <dbReference type="SAM" id="Phobius"/>
    </source>
</evidence>
<dbReference type="EC" id="2.7.13.3" evidence="2"/>
<feature type="domain" description="Histidine kinase" evidence="10">
    <location>
        <begin position="555"/>
        <end position="774"/>
    </location>
</feature>
<dbReference type="Pfam" id="PF05226">
    <property type="entry name" value="CHASE2"/>
    <property type="match status" value="1"/>
</dbReference>
<dbReference type="PROSITE" id="PS50109">
    <property type="entry name" value="HIS_KIN"/>
    <property type="match status" value="1"/>
</dbReference>
<keyword evidence="7" id="KW-0067">ATP-binding</keyword>
<keyword evidence="9" id="KW-0812">Transmembrane</keyword>
<gene>
    <name evidence="11" type="ORF">AB7A72_03285</name>
</gene>
<keyword evidence="6" id="KW-0418">Kinase</keyword>
<dbReference type="SUPFAM" id="SSF55874">
    <property type="entry name" value="ATPase domain of HSP90 chaperone/DNA topoisomerase II/histidine kinase"/>
    <property type="match status" value="1"/>
</dbReference>
<evidence type="ECO:0000256" key="7">
    <source>
        <dbReference type="ARBA" id="ARBA00022840"/>
    </source>
</evidence>
<organism evidence="11 12">
    <name type="scientific">Comamonas sediminis</name>
    <dbReference type="NCBI Taxonomy" id="1783360"/>
    <lineage>
        <taxon>Bacteria</taxon>
        <taxon>Pseudomonadati</taxon>
        <taxon>Pseudomonadota</taxon>
        <taxon>Betaproteobacteria</taxon>
        <taxon>Burkholderiales</taxon>
        <taxon>Comamonadaceae</taxon>
        <taxon>Comamonas</taxon>
    </lineage>
</organism>
<keyword evidence="5" id="KW-0547">Nucleotide-binding</keyword>
<evidence type="ECO:0000313" key="11">
    <source>
        <dbReference type="EMBL" id="MEY2250019.1"/>
    </source>
</evidence>
<evidence type="ECO:0000313" key="12">
    <source>
        <dbReference type="Proteomes" id="UP001562178"/>
    </source>
</evidence>
<comment type="catalytic activity">
    <reaction evidence="1">
        <text>ATP + protein L-histidine = ADP + protein N-phospho-L-histidine.</text>
        <dbReference type="EC" id="2.7.13.3"/>
    </reaction>
</comment>
<keyword evidence="9" id="KW-1133">Transmembrane helix</keyword>
<dbReference type="Gene3D" id="3.30.565.10">
    <property type="entry name" value="Histidine kinase-like ATPase, C-terminal domain"/>
    <property type="match status" value="1"/>
</dbReference>
<dbReference type="CDD" id="cd00082">
    <property type="entry name" value="HisKA"/>
    <property type="match status" value="1"/>
</dbReference>
<keyword evidence="4" id="KW-0808">Transferase</keyword>
<keyword evidence="8" id="KW-0902">Two-component regulatory system</keyword>
<dbReference type="InterPro" id="IPR017181">
    <property type="entry name" value="Sig_transdc_His_kin_CHASE2"/>
</dbReference>
<evidence type="ECO:0000256" key="6">
    <source>
        <dbReference type="ARBA" id="ARBA00022777"/>
    </source>
</evidence>
<accession>A0ABV4AXT5</accession>